<evidence type="ECO:0000313" key="8">
    <source>
        <dbReference type="Proteomes" id="UP001438953"/>
    </source>
</evidence>
<proteinExistence type="predicted"/>
<dbReference type="EMBL" id="JAYWLC010000005">
    <property type="protein sequence ID" value="MER5171811.1"/>
    <property type="molecule type" value="Genomic_DNA"/>
</dbReference>
<protein>
    <submittedName>
        <fullName evidence="7">Cytochrome c</fullName>
    </submittedName>
</protein>
<keyword evidence="4" id="KW-0249">Electron transport</keyword>
<sequence length="144" mass="15349">MHHYIKAPVAILTVIGSVAIANADAADPTVKAWQDGMHELRQSSNILGDMAKKKSDFNADIAGSAAQAMQEEAKKLPELFKTKAEDPESDAKSGIWNNWEEFTSHAKDLEMAAADMDTSSLAGVQAGMKAVGGACAACHKEFKD</sequence>
<keyword evidence="1" id="KW-0813">Transport</keyword>
<accession>A0ABV1SH10</accession>
<evidence type="ECO:0000256" key="2">
    <source>
        <dbReference type="ARBA" id="ARBA00022617"/>
    </source>
</evidence>
<gene>
    <name evidence="7" type="ORF">VSX56_08475</name>
</gene>
<evidence type="ECO:0000313" key="7">
    <source>
        <dbReference type="EMBL" id="MER5171811.1"/>
    </source>
</evidence>
<evidence type="ECO:0000256" key="1">
    <source>
        <dbReference type="ARBA" id="ARBA00022448"/>
    </source>
</evidence>
<dbReference type="Pfam" id="PF01322">
    <property type="entry name" value="Cytochrom_C_2"/>
    <property type="match status" value="1"/>
</dbReference>
<dbReference type="InterPro" id="IPR012127">
    <property type="entry name" value="Cyt_c_prime"/>
</dbReference>
<dbReference type="PIRSF" id="PIRSF000027">
    <property type="entry name" value="Cytc_c_prime"/>
    <property type="match status" value="1"/>
</dbReference>
<dbReference type="RefSeq" id="WP_350936357.1">
    <property type="nucleotide sequence ID" value="NZ_JAYWLC010000005.1"/>
</dbReference>
<comment type="caution">
    <text evidence="7">The sequence shown here is derived from an EMBL/GenBank/DDBJ whole genome shotgun (WGS) entry which is preliminary data.</text>
</comment>
<evidence type="ECO:0000256" key="3">
    <source>
        <dbReference type="ARBA" id="ARBA00022723"/>
    </source>
</evidence>
<dbReference type="Gene3D" id="1.20.120.10">
    <property type="entry name" value="Cytochrome c/b562"/>
    <property type="match status" value="1"/>
</dbReference>
<reference evidence="7 8" key="1">
    <citation type="submission" date="2024-06" db="EMBL/GenBank/DDBJ databases">
        <title>Thioclava kandeliae sp. nov. from a rhizosphere soil sample of Kandelia candel in a mangrove.</title>
        <authorList>
            <person name="Mu T."/>
        </authorList>
    </citation>
    <scope>NUCLEOTIDE SEQUENCE [LARGE SCALE GENOMIC DNA]</scope>
    <source>
        <strain evidence="7 8">CPCC 100088</strain>
    </source>
</reference>
<evidence type="ECO:0000256" key="4">
    <source>
        <dbReference type="ARBA" id="ARBA00022982"/>
    </source>
</evidence>
<keyword evidence="6" id="KW-0732">Signal</keyword>
<dbReference type="InterPro" id="IPR010980">
    <property type="entry name" value="Cyt_c/b562"/>
</dbReference>
<keyword evidence="5" id="KW-0408">Iron</keyword>
<keyword evidence="3" id="KW-0479">Metal-binding</keyword>
<evidence type="ECO:0000256" key="5">
    <source>
        <dbReference type="ARBA" id="ARBA00023004"/>
    </source>
</evidence>
<feature type="signal peptide" evidence="6">
    <location>
        <begin position="1"/>
        <end position="25"/>
    </location>
</feature>
<dbReference type="SUPFAM" id="SSF47175">
    <property type="entry name" value="Cytochromes"/>
    <property type="match status" value="1"/>
</dbReference>
<dbReference type="Proteomes" id="UP001438953">
    <property type="component" value="Unassembled WGS sequence"/>
</dbReference>
<organism evidence="7 8">
    <name type="scientific">Thioclava kandeliae</name>
    <dbReference type="NCBI Taxonomy" id="3070818"/>
    <lineage>
        <taxon>Bacteria</taxon>
        <taxon>Pseudomonadati</taxon>
        <taxon>Pseudomonadota</taxon>
        <taxon>Alphaproteobacteria</taxon>
        <taxon>Rhodobacterales</taxon>
        <taxon>Paracoccaceae</taxon>
        <taxon>Thioclava</taxon>
    </lineage>
</organism>
<keyword evidence="8" id="KW-1185">Reference proteome</keyword>
<dbReference type="InterPro" id="IPR002321">
    <property type="entry name" value="Cyt_c_II"/>
</dbReference>
<name>A0ABV1SH10_9RHOB</name>
<evidence type="ECO:0000256" key="6">
    <source>
        <dbReference type="SAM" id="SignalP"/>
    </source>
</evidence>
<keyword evidence="2" id="KW-0349">Heme</keyword>
<dbReference type="PROSITE" id="PS51009">
    <property type="entry name" value="CYTCII"/>
    <property type="match status" value="1"/>
</dbReference>
<feature type="chain" id="PRO_5046121418" evidence="6">
    <location>
        <begin position="26"/>
        <end position="144"/>
    </location>
</feature>